<dbReference type="InterPro" id="IPR051262">
    <property type="entry name" value="SMP-30/CGR1_Lactonase"/>
</dbReference>
<dbReference type="GO" id="GO:0016787">
    <property type="term" value="F:hydrolase activity"/>
    <property type="evidence" value="ECO:0007669"/>
    <property type="project" value="UniProtKB-KW"/>
</dbReference>
<sequence length="292" mass="32278">MTINNQDTGIANILAANTELIQLADGMLFDEGPVWDKQHQQLIFSDTGANEHKSWSETQGLQTYRKPSYQPNGNVLDSAGNLYTCEHETRAISITDKDDRRTILCDRFQNRQFNSPNDLEIKSDGTIWFTDPPYGLGDRTKEIDFNGVFRYEPNTKELTVVIQDLSMPNGIAFSPDETKLYVGNSAAGDRYIWAFTVNSDGTLSGGEKLCQIDNNDWGADGVDVDANGNIYAGCGDGVHIFSPTGLLLGKILTPSAISNFAFGEEDGKTLFMTSEHALYQIELLVAGAVRRW</sequence>
<evidence type="ECO:0000256" key="4">
    <source>
        <dbReference type="PIRSR" id="PIRSR605511-2"/>
    </source>
</evidence>
<evidence type="ECO:0000256" key="1">
    <source>
        <dbReference type="ARBA" id="ARBA00008853"/>
    </source>
</evidence>
<dbReference type="GO" id="GO:0046872">
    <property type="term" value="F:metal ion binding"/>
    <property type="evidence" value="ECO:0007669"/>
    <property type="project" value="UniProtKB-KW"/>
</dbReference>
<dbReference type="Proteomes" id="UP000031532">
    <property type="component" value="Unassembled WGS sequence"/>
</dbReference>
<dbReference type="AlphaFoldDB" id="A0A9X5I3N8"/>
<dbReference type="SUPFAM" id="SSF63829">
    <property type="entry name" value="Calcium-dependent phosphotriesterase"/>
    <property type="match status" value="1"/>
</dbReference>
<dbReference type="PANTHER" id="PTHR47572">
    <property type="entry name" value="LIPOPROTEIN-RELATED"/>
    <property type="match status" value="1"/>
</dbReference>
<dbReference type="Gene3D" id="2.120.10.30">
    <property type="entry name" value="TolB, C-terminal domain"/>
    <property type="match status" value="1"/>
</dbReference>
<accession>A0A9X5I3N8</accession>
<feature type="domain" description="SMP-30/Gluconolactonase/LRE-like region" evidence="5">
    <location>
        <begin position="31"/>
        <end position="275"/>
    </location>
</feature>
<comment type="cofactor">
    <cofactor evidence="4">
        <name>Zn(2+)</name>
        <dbReference type="ChEBI" id="CHEBI:29105"/>
    </cofactor>
    <text evidence="4">Binds 1 divalent metal cation per subunit.</text>
</comment>
<dbReference type="EMBL" id="JTJC03000001">
    <property type="protein sequence ID" value="NHC33991.1"/>
    <property type="molecule type" value="Genomic_DNA"/>
</dbReference>
<dbReference type="InterPro" id="IPR005511">
    <property type="entry name" value="SMP-30"/>
</dbReference>
<evidence type="ECO:0000313" key="6">
    <source>
        <dbReference type="EMBL" id="NHC33991.1"/>
    </source>
</evidence>
<dbReference type="InterPro" id="IPR011042">
    <property type="entry name" value="6-blade_b-propeller_TolB-like"/>
</dbReference>
<evidence type="ECO:0000259" key="5">
    <source>
        <dbReference type="Pfam" id="PF08450"/>
    </source>
</evidence>
<gene>
    <name evidence="6" type="ORF">QH73_0004815</name>
</gene>
<feature type="binding site" evidence="4">
    <location>
        <position position="169"/>
    </location>
    <ligand>
        <name>a divalent metal cation</name>
        <dbReference type="ChEBI" id="CHEBI:60240"/>
    </ligand>
</feature>
<feature type="binding site" evidence="4">
    <location>
        <position position="220"/>
    </location>
    <ligand>
        <name>a divalent metal cation</name>
        <dbReference type="ChEBI" id="CHEBI:60240"/>
    </ligand>
</feature>
<organism evidence="6 7">
    <name type="scientific">Scytonema millei VB511283</name>
    <dbReference type="NCBI Taxonomy" id="1245923"/>
    <lineage>
        <taxon>Bacteria</taxon>
        <taxon>Bacillati</taxon>
        <taxon>Cyanobacteriota</taxon>
        <taxon>Cyanophyceae</taxon>
        <taxon>Nostocales</taxon>
        <taxon>Scytonemataceae</taxon>
        <taxon>Scytonema</taxon>
    </lineage>
</organism>
<evidence type="ECO:0000256" key="3">
    <source>
        <dbReference type="PIRSR" id="PIRSR605511-1"/>
    </source>
</evidence>
<keyword evidence="4" id="KW-0862">Zinc</keyword>
<name>A0A9X5I3N8_9CYAN</name>
<keyword evidence="2" id="KW-0378">Hydrolase</keyword>
<dbReference type="Pfam" id="PF08450">
    <property type="entry name" value="SGL"/>
    <property type="match status" value="1"/>
</dbReference>
<evidence type="ECO:0000313" key="7">
    <source>
        <dbReference type="Proteomes" id="UP000031532"/>
    </source>
</evidence>
<feature type="active site" description="Proton donor/acceptor" evidence="3">
    <location>
        <position position="220"/>
    </location>
</feature>
<comment type="caution">
    <text evidence="6">The sequence shown here is derived from an EMBL/GenBank/DDBJ whole genome shotgun (WGS) entry which is preliminary data.</text>
</comment>
<keyword evidence="4" id="KW-0479">Metal-binding</keyword>
<keyword evidence="7" id="KW-1185">Reference proteome</keyword>
<reference evidence="6 7" key="1">
    <citation type="journal article" date="2015" name="Genome Announc.">
        <title>Draft Genome Sequence of the Terrestrial Cyanobacterium Scytonema millei VB511283, Isolated from Eastern India.</title>
        <authorList>
            <person name="Sen D."/>
            <person name="Chandrababunaidu M.M."/>
            <person name="Singh D."/>
            <person name="Sanghi N."/>
            <person name="Ghorai A."/>
            <person name="Mishra G.P."/>
            <person name="Madduluri M."/>
            <person name="Adhikary S.P."/>
            <person name="Tripathy S."/>
        </authorList>
    </citation>
    <scope>NUCLEOTIDE SEQUENCE [LARGE SCALE GENOMIC DNA]</scope>
    <source>
        <strain evidence="6 7">VB511283</strain>
    </source>
</reference>
<feature type="binding site" evidence="4">
    <location>
        <position position="117"/>
    </location>
    <ligand>
        <name>substrate</name>
    </ligand>
</feature>
<dbReference type="PANTHER" id="PTHR47572:SF4">
    <property type="entry name" value="LACTONASE DRP35"/>
    <property type="match status" value="1"/>
</dbReference>
<proteinExistence type="inferred from homology"/>
<dbReference type="PRINTS" id="PR01790">
    <property type="entry name" value="SMP30FAMILY"/>
</dbReference>
<evidence type="ECO:0000256" key="2">
    <source>
        <dbReference type="ARBA" id="ARBA00022801"/>
    </source>
</evidence>
<dbReference type="InterPro" id="IPR013658">
    <property type="entry name" value="SGL"/>
</dbReference>
<dbReference type="RefSeq" id="WP_052290021.1">
    <property type="nucleotide sequence ID" value="NZ_JTJC03000001.1"/>
</dbReference>
<feature type="binding site" evidence="4">
    <location>
        <position position="31"/>
    </location>
    <ligand>
        <name>a divalent metal cation</name>
        <dbReference type="ChEBI" id="CHEBI:60240"/>
    </ligand>
</feature>
<comment type="similarity">
    <text evidence="1">Belongs to the SMP-30/CGR1 family.</text>
</comment>
<protein>
    <submittedName>
        <fullName evidence="6">SMP-30/gluconolactonase/LRE family protein</fullName>
    </submittedName>
</protein>